<evidence type="ECO:0000256" key="5">
    <source>
        <dbReference type="ARBA" id="ARBA00023242"/>
    </source>
</evidence>
<dbReference type="PANTHER" id="PTHR24388:SF53">
    <property type="entry name" value="CHORION TRANSCRIPTION FACTOR CF2-RELATED"/>
    <property type="match status" value="1"/>
</dbReference>
<dbReference type="InterPro" id="IPR050527">
    <property type="entry name" value="Snail/Krueppel_Znf"/>
</dbReference>
<dbReference type="EMBL" id="JBBJCI010000023">
    <property type="protein sequence ID" value="KAK7254578.1"/>
    <property type="molecule type" value="Genomic_DNA"/>
</dbReference>
<dbReference type="Proteomes" id="UP001363151">
    <property type="component" value="Unassembled WGS sequence"/>
</dbReference>
<comment type="caution">
    <text evidence="7">The sequence shown here is derived from an EMBL/GenBank/DDBJ whole genome shotgun (WGS) entry which is preliminary data.</text>
</comment>
<evidence type="ECO:0000313" key="7">
    <source>
        <dbReference type="EMBL" id="KAK7254578.1"/>
    </source>
</evidence>
<proteinExistence type="predicted"/>
<name>A0ABR1GF92_AURAN</name>
<feature type="region of interest" description="Disordered" evidence="6">
    <location>
        <begin position="585"/>
        <end position="755"/>
    </location>
</feature>
<reference evidence="7 8" key="1">
    <citation type="submission" date="2024-03" db="EMBL/GenBank/DDBJ databases">
        <title>Aureococcus anophagefferens CCMP1851 and Kratosvirus quantuckense: Draft genome of a second virus-susceptible host strain in the model system.</title>
        <authorList>
            <person name="Chase E."/>
            <person name="Truchon A.R."/>
            <person name="Schepens W."/>
            <person name="Wilhelm S.W."/>
        </authorList>
    </citation>
    <scope>NUCLEOTIDE SEQUENCE [LARGE SCALE GENOMIC DNA]</scope>
    <source>
        <strain evidence="7 8">CCMP1851</strain>
    </source>
</reference>
<keyword evidence="2" id="KW-0677">Repeat</keyword>
<evidence type="ECO:0000256" key="6">
    <source>
        <dbReference type="SAM" id="MobiDB-lite"/>
    </source>
</evidence>
<feature type="compositionally biased region" description="Basic and acidic residues" evidence="6">
    <location>
        <begin position="674"/>
        <end position="696"/>
    </location>
</feature>
<feature type="compositionally biased region" description="Basic residues" evidence="6">
    <location>
        <begin position="70"/>
        <end position="84"/>
    </location>
</feature>
<organism evidence="7 8">
    <name type="scientific">Aureococcus anophagefferens</name>
    <name type="common">Harmful bloom alga</name>
    <dbReference type="NCBI Taxonomy" id="44056"/>
    <lineage>
        <taxon>Eukaryota</taxon>
        <taxon>Sar</taxon>
        <taxon>Stramenopiles</taxon>
        <taxon>Ochrophyta</taxon>
        <taxon>Pelagophyceae</taxon>
        <taxon>Pelagomonadales</taxon>
        <taxon>Pelagomonadaceae</taxon>
        <taxon>Aureococcus</taxon>
    </lineage>
</organism>
<accession>A0ABR1GF92</accession>
<feature type="compositionally biased region" description="Basic and acidic residues" evidence="6">
    <location>
        <begin position="588"/>
        <end position="607"/>
    </location>
</feature>
<keyword evidence="8" id="KW-1185">Reference proteome</keyword>
<keyword evidence="4" id="KW-0862">Zinc</keyword>
<gene>
    <name evidence="7" type="ORF">SO694_00010173</name>
</gene>
<evidence type="ECO:0000256" key="4">
    <source>
        <dbReference type="ARBA" id="ARBA00022833"/>
    </source>
</evidence>
<feature type="compositionally biased region" description="Pro residues" evidence="6">
    <location>
        <begin position="51"/>
        <end position="69"/>
    </location>
</feature>
<protein>
    <recommendedName>
        <fullName evidence="9">C2H2-type domain-containing protein</fullName>
    </recommendedName>
</protein>
<dbReference type="PANTHER" id="PTHR24388">
    <property type="entry name" value="ZINC FINGER PROTEIN"/>
    <property type="match status" value="1"/>
</dbReference>
<feature type="region of interest" description="Disordered" evidence="6">
    <location>
        <begin position="475"/>
        <end position="499"/>
    </location>
</feature>
<feature type="compositionally biased region" description="Low complexity" evidence="6">
    <location>
        <begin position="724"/>
        <end position="737"/>
    </location>
</feature>
<evidence type="ECO:0000256" key="2">
    <source>
        <dbReference type="ARBA" id="ARBA00022737"/>
    </source>
</evidence>
<sequence>MATPSLALAGELATLDVEAPDLRGRVALLVAKARAVVAESRCVPVPPHALLAPPPPVAVPPPAPPAPKPPKARGRKAAARRRPRPVSGKFKCDACPALFDTSGALSGHRRFCDGGKWRCAWCECTAEAGRQEPGPAALATLCGPCGGRYRGGATGPPKRDAEGKYLCDHCGRPHDSLGGADGPALKDAATGKYRCAHCPRASTPSALSGHRRFCDAGSWRCDWCECTALEAGGKNPGPRGAATLWRAARRRYRGGATGPPTKTADGKYLCDHCGRSHDTLGSLASHARRCDGGHWRCDWCKITDVKGKNPGPRGPATLCGPCGSRYRGGATGPPTVDAAGKFVCDACGQKYDTLAGLSGHARFCAGGVAGDAGADADVCPLGLWLAPAAGDGGATAPWSGDDVDAALAGEAYVWLGAGDAVAKAVGARGASWPSYEADLTERGRPRALHRLHGTLVALIVGDVADAPALPRTAHGFRATKAGGAAGKRKREDDEPRNRALQAPADAAAVRVADAVELLREAQGSGWYAIFVAFARCVLARGGSTTASMRLSRAPTSAELRDDLWPLDGAAARDAAAYAALWKRRREHDHKDPSRHEIGEAAADEARARARRGGGAGVRRAPRAKRVALAAPLEAETPREPRRPPGALLAVFGGEPARDEARGAGARRASRPRGTRGDSDAGTVVDERDDSRVERAQVRGASCRCAVGSFRRSPLGGDGAAPHLACAGSSASAGTASSPKPESGGPATAGAVAAQG</sequence>
<keyword evidence="5" id="KW-0539">Nucleus</keyword>
<evidence type="ECO:0000256" key="1">
    <source>
        <dbReference type="ARBA" id="ARBA00022723"/>
    </source>
</evidence>
<evidence type="ECO:0000313" key="8">
    <source>
        <dbReference type="Proteomes" id="UP001363151"/>
    </source>
</evidence>
<keyword evidence="1" id="KW-0479">Metal-binding</keyword>
<feature type="region of interest" description="Disordered" evidence="6">
    <location>
        <begin position="51"/>
        <end position="85"/>
    </location>
</feature>
<evidence type="ECO:0000256" key="3">
    <source>
        <dbReference type="ARBA" id="ARBA00022771"/>
    </source>
</evidence>
<keyword evidence="3" id="KW-0863">Zinc-finger</keyword>
<evidence type="ECO:0008006" key="9">
    <source>
        <dbReference type="Google" id="ProtNLM"/>
    </source>
</evidence>